<reference evidence="1 2" key="1">
    <citation type="submission" date="2020-08" db="EMBL/GenBank/DDBJ databases">
        <title>Sequencing the genomes of 1000 actinobacteria strains.</title>
        <authorList>
            <person name="Klenk H.-P."/>
        </authorList>
    </citation>
    <scope>NUCLEOTIDE SEQUENCE [LARGE SCALE GENOMIC DNA]</scope>
    <source>
        <strain evidence="1 2">DSM 45784</strain>
    </source>
</reference>
<dbReference type="EMBL" id="JACHND010000001">
    <property type="protein sequence ID" value="MBB4699285.1"/>
    <property type="molecule type" value="Genomic_DNA"/>
</dbReference>
<protein>
    <submittedName>
        <fullName evidence="1">Uncharacterized protein</fullName>
    </submittedName>
</protein>
<comment type="caution">
    <text evidence="1">The sequence shown here is derived from an EMBL/GenBank/DDBJ whole genome shotgun (WGS) entry which is preliminary data.</text>
</comment>
<evidence type="ECO:0000313" key="2">
    <source>
        <dbReference type="Proteomes" id="UP000542210"/>
    </source>
</evidence>
<dbReference type="Proteomes" id="UP000542210">
    <property type="component" value="Unassembled WGS sequence"/>
</dbReference>
<gene>
    <name evidence="1" type="ORF">BJ982_000829</name>
</gene>
<organism evidence="1 2">
    <name type="scientific">Sphaerisporangium siamense</name>
    <dbReference type="NCBI Taxonomy" id="795645"/>
    <lineage>
        <taxon>Bacteria</taxon>
        <taxon>Bacillati</taxon>
        <taxon>Actinomycetota</taxon>
        <taxon>Actinomycetes</taxon>
        <taxon>Streptosporangiales</taxon>
        <taxon>Streptosporangiaceae</taxon>
        <taxon>Sphaerisporangium</taxon>
    </lineage>
</organism>
<sequence>MTVYHCVVADLLTDQTLTELDLPVDTAQRRIIVPGAFRATYPMPNPREAERGRAIVAGRTVVHLYRGADIWGSYVIWYAEPAMDEASNQTLQLQGSSLESYAYRRKIRSDLTYTGQDQIAIARALLTHMSARPEGNIGLVLASGTSGVLRDRTYLASENASYGERLEQLANVAGGFEYMIRVAVDPTTGQRTRSWVWATTLGTPGVTRDITQPGKIKAWSYPSDATQAATAWQARGDTIQTDLSATSQPLMSQVYEDAARLGAGWPLLDRTEDYSSVKDVATLNAYAQQLAATRSGAVSVPRIVVHFDDAFSIDPNYLGDTARFTLVNDYFPLGDQGPTFSKSWRIVGMDLKTPTSDDGEEAAELIFEEA</sequence>
<evidence type="ECO:0000313" key="1">
    <source>
        <dbReference type="EMBL" id="MBB4699285.1"/>
    </source>
</evidence>
<accession>A0A7W7D2T8</accession>
<dbReference type="RefSeq" id="WP_184876706.1">
    <property type="nucleotide sequence ID" value="NZ_BOOV01000052.1"/>
</dbReference>
<keyword evidence="2" id="KW-1185">Reference proteome</keyword>
<proteinExistence type="predicted"/>
<dbReference type="AlphaFoldDB" id="A0A7W7D2T8"/>
<name>A0A7W7D2T8_9ACTN</name>